<dbReference type="Gene3D" id="3.40.50.150">
    <property type="entry name" value="Vaccinia Virus protein VP39"/>
    <property type="match status" value="1"/>
</dbReference>
<accession>A0A4Z0C523</accession>
<comment type="caution">
    <text evidence="3">The sequence shown here is derived from an EMBL/GenBank/DDBJ whole genome shotgun (WGS) entry which is preliminary data.</text>
</comment>
<dbReference type="Proteomes" id="UP000298180">
    <property type="component" value="Unassembled WGS sequence"/>
</dbReference>
<sequence length="385" mass="42015">MGENHRPSVSSRSAGAANIIPSGKPKTVKMKPRQWYSRFGFSLPASPGKSVVALFRALLGRDPEPSAIRAYGGLGSVEAIARSIASSVEFRQRHSSPFWHYRARFDPVALMHKYAAPQPKPRADLIVNFLDVAIAPKFLPAILGSMPREVQPMPLPANWHADIAEFGAVLRAIDLSKGSFTMAELGCGWGCWMVNSCVPAKRHGRSVHAIGVEGDPGHVAFAREAAQLNGLTPDEVTLHHAIASGTDGYALFPLQDKAGHSWGLQAVFDATAEQRERAAREKTHTELRSMSLASVAGDRRLDLLHIDIQGAEVDVVRSGLDFISSKVAYMVIGTHSRQIEGRLMDLLQGRGWSLDIERPAILALDREQPYVEVDGVQGWRNLALT</sequence>
<keyword evidence="3" id="KW-0489">Methyltransferase</keyword>
<dbReference type="SUPFAM" id="SSF53335">
    <property type="entry name" value="S-adenosyl-L-methionine-dependent methyltransferases"/>
    <property type="match status" value="1"/>
</dbReference>
<proteinExistence type="predicted"/>
<organism evidence="3 4">
    <name type="scientific">Ramlibacter henchirensis</name>
    <dbReference type="NCBI Taxonomy" id="204072"/>
    <lineage>
        <taxon>Bacteria</taxon>
        <taxon>Pseudomonadati</taxon>
        <taxon>Pseudomonadota</taxon>
        <taxon>Betaproteobacteria</taxon>
        <taxon>Burkholderiales</taxon>
        <taxon>Comamonadaceae</taxon>
        <taxon>Ramlibacter</taxon>
    </lineage>
</organism>
<dbReference type="Pfam" id="PF05050">
    <property type="entry name" value="Methyltransf_21"/>
    <property type="match status" value="1"/>
</dbReference>
<evidence type="ECO:0000259" key="2">
    <source>
        <dbReference type="Pfam" id="PF05050"/>
    </source>
</evidence>
<feature type="region of interest" description="Disordered" evidence="1">
    <location>
        <begin position="1"/>
        <end position="26"/>
    </location>
</feature>
<evidence type="ECO:0000313" key="3">
    <source>
        <dbReference type="EMBL" id="TFZ05175.1"/>
    </source>
</evidence>
<feature type="domain" description="Methyltransferase FkbM" evidence="2">
    <location>
        <begin position="203"/>
        <end position="330"/>
    </location>
</feature>
<dbReference type="EMBL" id="SMLM01000001">
    <property type="protein sequence ID" value="TFZ05175.1"/>
    <property type="molecule type" value="Genomic_DNA"/>
</dbReference>
<dbReference type="InterPro" id="IPR029063">
    <property type="entry name" value="SAM-dependent_MTases_sf"/>
</dbReference>
<evidence type="ECO:0000313" key="4">
    <source>
        <dbReference type="Proteomes" id="UP000298180"/>
    </source>
</evidence>
<dbReference type="InterPro" id="IPR006342">
    <property type="entry name" value="FkbM_mtfrase"/>
</dbReference>
<dbReference type="GO" id="GO:0008168">
    <property type="term" value="F:methyltransferase activity"/>
    <property type="evidence" value="ECO:0007669"/>
    <property type="project" value="UniProtKB-KW"/>
</dbReference>
<dbReference type="AlphaFoldDB" id="A0A4Z0C523"/>
<name>A0A4Z0C523_9BURK</name>
<dbReference type="OrthoDB" id="7016221at2"/>
<dbReference type="GO" id="GO:0032259">
    <property type="term" value="P:methylation"/>
    <property type="evidence" value="ECO:0007669"/>
    <property type="project" value="UniProtKB-KW"/>
</dbReference>
<evidence type="ECO:0000256" key="1">
    <source>
        <dbReference type="SAM" id="MobiDB-lite"/>
    </source>
</evidence>
<gene>
    <name evidence="3" type="ORF">EZ313_00390</name>
</gene>
<reference evidence="3 4" key="1">
    <citation type="submission" date="2019-03" db="EMBL/GenBank/DDBJ databases">
        <title>Ramlibacter henchirensis DSM 14656, whole genome shotgun sequence.</title>
        <authorList>
            <person name="Zhang X."/>
            <person name="Feng G."/>
            <person name="Zhu H."/>
        </authorList>
    </citation>
    <scope>NUCLEOTIDE SEQUENCE [LARGE SCALE GENOMIC DNA]</scope>
    <source>
        <strain evidence="3 4">DSM 14656</strain>
    </source>
</reference>
<protein>
    <submittedName>
        <fullName evidence="3">Class I SAM-dependent methyltransferase</fullName>
    </submittedName>
</protein>
<keyword evidence="3" id="KW-0808">Transferase</keyword>
<keyword evidence="4" id="KW-1185">Reference proteome</keyword>